<evidence type="ECO:0000313" key="3">
    <source>
        <dbReference type="EMBL" id="KJD45929.1"/>
    </source>
</evidence>
<name>A0A0D7X3X5_9BACL</name>
<dbReference type="SUPFAM" id="SSF51735">
    <property type="entry name" value="NAD(P)-binding Rossmann-fold domains"/>
    <property type="match status" value="1"/>
</dbReference>
<dbReference type="InterPro" id="IPR036291">
    <property type="entry name" value="NAD(P)-bd_dom_sf"/>
</dbReference>
<dbReference type="PRINTS" id="PR00081">
    <property type="entry name" value="GDHRDH"/>
</dbReference>
<dbReference type="GO" id="GO:0008206">
    <property type="term" value="P:bile acid metabolic process"/>
    <property type="evidence" value="ECO:0007669"/>
    <property type="project" value="UniProtKB-ARBA"/>
</dbReference>
<dbReference type="Gene3D" id="3.40.50.720">
    <property type="entry name" value="NAD(P)-binding Rossmann-like Domain"/>
    <property type="match status" value="1"/>
</dbReference>
<dbReference type="AlphaFoldDB" id="A0A0D7X3X5"/>
<dbReference type="EMBL" id="JTHP01000013">
    <property type="protein sequence ID" value="KJD45929.1"/>
    <property type="molecule type" value="Genomic_DNA"/>
</dbReference>
<dbReference type="InterPro" id="IPR002347">
    <property type="entry name" value="SDR_fam"/>
</dbReference>
<dbReference type="GO" id="GO:0016491">
    <property type="term" value="F:oxidoreductase activity"/>
    <property type="evidence" value="ECO:0007669"/>
    <property type="project" value="UniProtKB-KW"/>
</dbReference>
<dbReference type="RefSeq" id="WP_044645811.1">
    <property type="nucleotide sequence ID" value="NZ_JTHP01000013.1"/>
</dbReference>
<keyword evidence="2" id="KW-0560">Oxidoreductase</keyword>
<gene>
    <name evidence="3" type="ORF">QD47_08980</name>
</gene>
<comment type="similarity">
    <text evidence="1">Belongs to the short-chain dehydrogenases/reductases (SDR) family.</text>
</comment>
<organism evidence="3 4">
    <name type="scientific">Paenibacillus terrae</name>
    <dbReference type="NCBI Taxonomy" id="159743"/>
    <lineage>
        <taxon>Bacteria</taxon>
        <taxon>Bacillati</taxon>
        <taxon>Bacillota</taxon>
        <taxon>Bacilli</taxon>
        <taxon>Bacillales</taxon>
        <taxon>Paenibacillaceae</taxon>
        <taxon>Paenibacillus</taxon>
    </lineage>
</organism>
<dbReference type="PRINTS" id="PR00080">
    <property type="entry name" value="SDRFAMILY"/>
</dbReference>
<sequence length="245" mass="26060">MQGKVAIVTGASRGIGAATAKILAERGAKVVVNYARNSTEANKVVASIRENGGEAFAIQADARGMEQMSTLVEETIKNCTVDILVHNAGMSFVQKSFEDMTFDEFIQKTNDELQAAFVSTKVVLPYMKKQNYGKLIYISSGLSNHPGPNFIAHGTSKGALNSFVKYIAQELGSQGITANVVSPGLVETDATTSMPEGFKHQLTTSLPLGRIGYPEDIAKAIAFYASDDSAYLTGSYLPVSGGGEM</sequence>
<dbReference type="Proteomes" id="UP000032534">
    <property type="component" value="Unassembled WGS sequence"/>
</dbReference>
<dbReference type="Pfam" id="PF13561">
    <property type="entry name" value="adh_short_C2"/>
    <property type="match status" value="1"/>
</dbReference>
<proteinExistence type="inferred from homology"/>
<protein>
    <submittedName>
        <fullName evidence="3">Short-chain dehydrogenase</fullName>
    </submittedName>
</protein>
<comment type="caution">
    <text evidence="3">The sequence shown here is derived from an EMBL/GenBank/DDBJ whole genome shotgun (WGS) entry which is preliminary data.</text>
</comment>
<evidence type="ECO:0000256" key="2">
    <source>
        <dbReference type="ARBA" id="ARBA00023002"/>
    </source>
</evidence>
<reference evidence="3 4" key="1">
    <citation type="submission" date="2014-11" db="EMBL/GenBank/DDBJ databases">
        <title>Draft Genome Sequences of Paenibacillus polymyxa NRRL B-30509 and Paenibacillus terrae NRRL B-30644, Strains from a Poultry Environment that Produce Tridecaptin A and Paenicidins.</title>
        <authorList>
            <person name="van Belkum M.J."/>
            <person name="Lohans C.T."/>
            <person name="Vederas J.C."/>
        </authorList>
    </citation>
    <scope>NUCLEOTIDE SEQUENCE [LARGE SCALE GENOMIC DNA]</scope>
    <source>
        <strain evidence="3 4">NRRL B-30644</strain>
    </source>
</reference>
<dbReference type="PANTHER" id="PTHR42879:SF2">
    <property type="entry name" value="3-OXOACYL-[ACYL-CARRIER-PROTEIN] REDUCTASE FABG"/>
    <property type="match status" value="1"/>
</dbReference>
<evidence type="ECO:0000313" key="4">
    <source>
        <dbReference type="Proteomes" id="UP000032534"/>
    </source>
</evidence>
<keyword evidence="4" id="KW-1185">Reference proteome</keyword>
<dbReference type="InterPro" id="IPR050259">
    <property type="entry name" value="SDR"/>
</dbReference>
<dbReference type="PATRIC" id="fig|159743.3.peg.1979"/>
<accession>A0A0D7X3X5</accession>
<dbReference type="OrthoDB" id="9803333at2"/>
<dbReference type="FunFam" id="3.40.50.720:FF:000084">
    <property type="entry name" value="Short-chain dehydrogenase reductase"/>
    <property type="match status" value="1"/>
</dbReference>
<dbReference type="PANTHER" id="PTHR42879">
    <property type="entry name" value="3-OXOACYL-(ACYL-CARRIER-PROTEIN) REDUCTASE"/>
    <property type="match status" value="1"/>
</dbReference>
<evidence type="ECO:0000256" key="1">
    <source>
        <dbReference type="ARBA" id="ARBA00006484"/>
    </source>
</evidence>